<dbReference type="AlphaFoldDB" id="A0A174EV57"/>
<dbReference type="InterPro" id="IPR006379">
    <property type="entry name" value="HAD-SF_hydro_IIB"/>
</dbReference>
<dbReference type="EMBL" id="CYXR01000037">
    <property type="protein sequence ID" value="CUN17030.1"/>
    <property type="molecule type" value="Genomic_DNA"/>
</dbReference>
<dbReference type="GO" id="GO:0016853">
    <property type="term" value="F:isomerase activity"/>
    <property type="evidence" value="ECO:0007669"/>
    <property type="project" value="UniProtKB-KW"/>
</dbReference>
<dbReference type="PANTHER" id="PTHR10000">
    <property type="entry name" value="PHOSPHOSERINE PHOSPHATASE"/>
    <property type="match status" value="1"/>
</dbReference>
<dbReference type="PaxDb" id="410072-ERS852525_02952"/>
<evidence type="ECO:0000313" key="1">
    <source>
        <dbReference type="EMBL" id="CUN17030.1"/>
    </source>
</evidence>
<dbReference type="PROSITE" id="PS01228">
    <property type="entry name" value="COF_1"/>
    <property type="match status" value="1"/>
</dbReference>
<dbReference type="Proteomes" id="UP000095362">
    <property type="component" value="Unassembled WGS sequence"/>
</dbReference>
<reference evidence="3 4" key="1">
    <citation type="submission" date="2015-09" db="EMBL/GenBank/DDBJ databases">
        <authorList>
            <consortium name="Pathogen Informatics"/>
        </authorList>
    </citation>
    <scope>NUCLEOTIDE SEQUENCE [LARGE SCALE GENOMIC DNA]</scope>
    <source>
        <strain evidence="2 3">2789STDY5834866</strain>
        <strain evidence="1 4">2789STDY5834962</strain>
    </source>
</reference>
<evidence type="ECO:0000313" key="4">
    <source>
        <dbReference type="Proteomes" id="UP000095727"/>
    </source>
</evidence>
<dbReference type="InterPro" id="IPR023214">
    <property type="entry name" value="HAD_sf"/>
</dbReference>
<gene>
    <name evidence="2" type="ORF">ERS852481_02015</name>
    <name evidence="1" type="ORF">ERS852574_03142</name>
</gene>
<sequence length="264" mass="30343">MNRAALFFDIDGTVLSEITKEIPASTVDALKRAHDAGHFLFINTGRTYCSVPVELKKLPFDGYLCGCGIYFTFDEEIIFEKHLDPERGDEIADYMTKCQIDGIFEGAEDVYFTSRVSRFDRLENTKKYMNNRGLGIERYMEQRRCPYDKIFIYTDEKSDVKAFFEFIKDDMEVIDRGSNTFECILKGYTKGTAIDWVLEHFGMTRDQSYVFGDSSNDLAMFQHAGHAIAMGAHDQVLEPYTEFITKTVEEDGIAYAMKKYGLID</sequence>
<keyword evidence="2" id="KW-0413">Isomerase</keyword>
<dbReference type="STRING" id="410072.ERS852525_02952"/>
<dbReference type="Pfam" id="PF08282">
    <property type="entry name" value="Hydrolase_3"/>
    <property type="match status" value="1"/>
</dbReference>
<dbReference type="GO" id="GO:0005829">
    <property type="term" value="C:cytosol"/>
    <property type="evidence" value="ECO:0007669"/>
    <property type="project" value="TreeGrafter"/>
</dbReference>
<dbReference type="SFLD" id="SFLDS00003">
    <property type="entry name" value="Haloacid_Dehalogenase"/>
    <property type="match status" value="1"/>
</dbReference>
<dbReference type="SUPFAM" id="SSF56784">
    <property type="entry name" value="HAD-like"/>
    <property type="match status" value="1"/>
</dbReference>
<dbReference type="RefSeq" id="WP_055158556.1">
    <property type="nucleotide sequence ID" value="NZ_CYXR01000037.1"/>
</dbReference>
<proteinExistence type="predicted"/>
<protein>
    <submittedName>
        <fullName evidence="2">Putative bifunctional phosphatase/peptidyl-prolyl cis-trans isomerase</fullName>
    </submittedName>
</protein>
<dbReference type="InterPro" id="IPR036412">
    <property type="entry name" value="HAD-like_sf"/>
</dbReference>
<evidence type="ECO:0000313" key="3">
    <source>
        <dbReference type="Proteomes" id="UP000095362"/>
    </source>
</evidence>
<evidence type="ECO:0000313" key="2">
    <source>
        <dbReference type="EMBL" id="CUO41351.1"/>
    </source>
</evidence>
<dbReference type="PANTHER" id="PTHR10000:SF25">
    <property type="entry name" value="PHOSPHATASE YKRA-RELATED"/>
    <property type="match status" value="1"/>
</dbReference>
<dbReference type="EMBL" id="CYZK01000013">
    <property type="protein sequence ID" value="CUO41351.1"/>
    <property type="molecule type" value="Genomic_DNA"/>
</dbReference>
<name>A0A174EV57_9FIRM</name>
<dbReference type="GO" id="GO:0000287">
    <property type="term" value="F:magnesium ion binding"/>
    <property type="evidence" value="ECO:0007669"/>
    <property type="project" value="TreeGrafter"/>
</dbReference>
<dbReference type="GO" id="GO:0016791">
    <property type="term" value="F:phosphatase activity"/>
    <property type="evidence" value="ECO:0007669"/>
    <property type="project" value="TreeGrafter"/>
</dbReference>
<dbReference type="InterPro" id="IPR000150">
    <property type="entry name" value="Cof"/>
</dbReference>
<dbReference type="Proteomes" id="UP000095727">
    <property type="component" value="Unassembled WGS sequence"/>
</dbReference>
<dbReference type="Gene3D" id="3.30.1240.10">
    <property type="match status" value="1"/>
</dbReference>
<dbReference type="NCBIfam" id="TIGR00099">
    <property type="entry name" value="Cof-subfamily"/>
    <property type="match status" value="1"/>
</dbReference>
<dbReference type="SFLD" id="SFLDG01140">
    <property type="entry name" value="C2.B:_Phosphomannomutase_and_P"/>
    <property type="match status" value="1"/>
</dbReference>
<dbReference type="Gene3D" id="3.40.50.1000">
    <property type="entry name" value="HAD superfamily/HAD-like"/>
    <property type="match status" value="1"/>
</dbReference>
<accession>A0A174EV57</accession>
<organism evidence="2 3">
    <name type="scientific">Coprococcus comes</name>
    <dbReference type="NCBI Taxonomy" id="410072"/>
    <lineage>
        <taxon>Bacteria</taxon>
        <taxon>Bacillati</taxon>
        <taxon>Bacillota</taxon>
        <taxon>Clostridia</taxon>
        <taxon>Lachnospirales</taxon>
        <taxon>Lachnospiraceae</taxon>
        <taxon>Coprococcus</taxon>
    </lineage>
</organism>
<dbReference type="NCBIfam" id="TIGR01484">
    <property type="entry name" value="HAD-SF-IIB"/>
    <property type="match status" value="1"/>
</dbReference>